<reference evidence="5 6" key="1">
    <citation type="journal article" date="2014" name="Int. J. Syst. Evol. Microbiol.">
        <title>Phylogenomics and the dynamic genome evolution of the genus Streptococcus.</title>
        <authorList>
            <consortium name="The Broad Institute Genome Sequencing Platform"/>
            <person name="Richards V.P."/>
            <person name="Palmer S.R."/>
            <person name="Pavinski Bitar P.D."/>
            <person name="Qin X."/>
            <person name="Weinstock G.M."/>
            <person name="Highlander S.K."/>
            <person name="Town C.D."/>
            <person name="Burne R.A."/>
            <person name="Stanhope M.J."/>
        </authorList>
    </citation>
    <scope>NUCLEOTIDE SEQUENCE [LARGE SCALE GENOMIC DNA]</scope>
    <source>
        <strain evidence="5 6">2285-97</strain>
    </source>
</reference>
<dbReference type="EC" id="2.7.1.31" evidence="5"/>
<comment type="similarity">
    <text evidence="1 4">Belongs to the glycerate kinase type-1 family.</text>
</comment>
<dbReference type="InterPro" id="IPR018197">
    <property type="entry name" value="Glycerate_kinase_RE-like"/>
</dbReference>
<dbReference type="GO" id="GO:0008887">
    <property type="term" value="F:glycerate kinase activity"/>
    <property type="evidence" value="ECO:0007669"/>
    <property type="project" value="UniProtKB-UniRule"/>
</dbReference>
<dbReference type="Gene3D" id="3.90.1510.10">
    <property type="entry name" value="Glycerate kinase, domain 2"/>
    <property type="match status" value="1"/>
</dbReference>
<evidence type="ECO:0000256" key="4">
    <source>
        <dbReference type="PIRNR" id="PIRNR006078"/>
    </source>
</evidence>
<dbReference type="InterPro" id="IPR004381">
    <property type="entry name" value="Glycerate_kinase"/>
</dbReference>
<proteinExistence type="inferred from homology"/>
<accession>G5KGU0</accession>
<protein>
    <submittedName>
        <fullName evidence="5">Glycerate kinase</fullName>
        <ecNumber evidence="5">2.7.1.31</ecNumber>
    </submittedName>
</protein>
<dbReference type="STRING" id="764291.STRUR_0113"/>
<evidence type="ECO:0000256" key="3">
    <source>
        <dbReference type="ARBA" id="ARBA00022777"/>
    </source>
</evidence>
<dbReference type="Proteomes" id="UP000005388">
    <property type="component" value="Unassembled WGS sequence"/>
</dbReference>
<dbReference type="InterPro" id="IPR018193">
    <property type="entry name" value="Glyc_kinase_flavodox-like_fold"/>
</dbReference>
<dbReference type="Gene3D" id="3.40.50.10350">
    <property type="entry name" value="Glycerate kinase, domain 1"/>
    <property type="match status" value="1"/>
</dbReference>
<evidence type="ECO:0000256" key="2">
    <source>
        <dbReference type="ARBA" id="ARBA00022679"/>
    </source>
</evidence>
<keyword evidence="6" id="KW-1185">Reference proteome</keyword>
<sequence>MSIVIAVDSFKGSLSSLDAGLAIKKGILKADTNAEIIVRPIADGGEGTVEALTQDMGGKIITKTVTGPLGQKVSATYGFIEHQKTAIIEMATASGLTLIATEHRNPLLTTTYGLGELIKDAIKKGARHFIIGIGGSATNDGGIGMLQALGFTLVDKNDKAVSRGALGLKELHKIDITTAIPELKECDFSIASDVTNPLTGNNGASRVFGPQKGANPEMILKMDTWLANYAHLVNQDVKLIYSNTPGSGAAGGLGFAFMAFFKTTLESGIDLILRKTNLRTYLEKADIVITGEGKLDSQTSMGKAPIGIAKLAKSFNKPVIAFSGIVTAEANRCHTAGIDAFFPILRDITTLEQALKPEVAKNNLENTSEQVFRLINIFQK</sequence>
<evidence type="ECO:0000313" key="5">
    <source>
        <dbReference type="EMBL" id="EHJ56553.1"/>
    </source>
</evidence>
<keyword evidence="2 4" id="KW-0808">Transferase</keyword>
<gene>
    <name evidence="5" type="ORF">STRUR_0113</name>
</gene>
<dbReference type="PANTHER" id="PTHR21599:SF0">
    <property type="entry name" value="GLYCERATE KINASE"/>
    <property type="match status" value="1"/>
</dbReference>
<dbReference type="AlphaFoldDB" id="G5KGU0"/>
<name>G5KGU0_9STRE</name>
<dbReference type="SUPFAM" id="SSF110738">
    <property type="entry name" value="Glycerate kinase I"/>
    <property type="match status" value="1"/>
</dbReference>
<organism evidence="5 6">
    <name type="scientific">Streptococcus urinalis 2285-97</name>
    <dbReference type="NCBI Taxonomy" id="764291"/>
    <lineage>
        <taxon>Bacteria</taxon>
        <taxon>Bacillati</taxon>
        <taxon>Bacillota</taxon>
        <taxon>Bacilli</taxon>
        <taxon>Lactobacillales</taxon>
        <taxon>Streptococcaceae</taxon>
        <taxon>Streptococcus</taxon>
    </lineage>
</organism>
<dbReference type="PIRSF" id="PIRSF006078">
    <property type="entry name" value="GlxK"/>
    <property type="match status" value="1"/>
</dbReference>
<comment type="caution">
    <text evidence="5">The sequence shown here is derived from an EMBL/GenBank/DDBJ whole genome shotgun (WGS) entry which is preliminary data.</text>
</comment>
<dbReference type="InterPro" id="IPR036129">
    <property type="entry name" value="Glycerate_kinase_sf"/>
</dbReference>
<evidence type="ECO:0000256" key="1">
    <source>
        <dbReference type="ARBA" id="ARBA00006284"/>
    </source>
</evidence>
<evidence type="ECO:0000313" key="6">
    <source>
        <dbReference type="Proteomes" id="UP000005388"/>
    </source>
</evidence>
<dbReference type="GO" id="GO:0031388">
    <property type="term" value="P:organic acid phosphorylation"/>
    <property type="evidence" value="ECO:0007669"/>
    <property type="project" value="UniProtKB-UniRule"/>
</dbReference>
<keyword evidence="3 4" id="KW-0418">Kinase</keyword>
<dbReference type="PANTHER" id="PTHR21599">
    <property type="entry name" value="GLYCERATE KINASE"/>
    <property type="match status" value="1"/>
</dbReference>
<dbReference type="NCBIfam" id="TIGR00045">
    <property type="entry name" value="glycerate kinase"/>
    <property type="match status" value="1"/>
</dbReference>
<dbReference type="eggNOG" id="COG1929">
    <property type="taxonomic scope" value="Bacteria"/>
</dbReference>
<dbReference type="Pfam" id="PF02595">
    <property type="entry name" value="Gly_kinase"/>
    <property type="match status" value="1"/>
</dbReference>
<dbReference type="EMBL" id="AEUZ02000001">
    <property type="protein sequence ID" value="EHJ56553.1"/>
    <property type="molecule type" value="Genomic_DNA"/>
</dbReference>
<dbReference type="RefSeq" id="WP_006739306.1">
    <property type="nucleotide sequence ID" value="NZ_AEUZ02000001.1"/>
</dbReference>